<proteinExistence type="predicted"/>
<accession>A0A7U6GF01</accession>
<dbReference type="EMBL" id="AP012051">
    <property type="protein sequence ID" value="BAL81166.1"/>
    <property type="molecule type" value="Genomic_DNA"/>
</dbReference>
<feature type="transmembrane region" description="Helical" evidence="1">
    <location>
        <begin position="12"/>
        <end position="33"/>
    </location>
</feature>
<reference evidence="2 3" key="1">
    <citation type="submission" date="2011-01" db="EMBL/GenBank/DDBJ databases">
        <title>Whole genome sequence of Caldisericum exile AZM16c01.</title>
        <authorList>
            <person name="Narita-Yamada S."/>
            <person name="Kawakoshi A."/>
            <person name="Nakamura S."/>
            <person name="Sasagawa M."/>
            <person name="Fukada J."/>
            <person name="Sekine M."/>
            <person name="Kato Y."/>
            <person name="Fukai R."/>
            <person name="Sasaki K."/>
            <person name="Hanamaki A."/>
            <person name="Narita H."/>
            <person name="Konno Y."/>
            <person name="Mori K."/>
            <person name="Yamazaki S."/>
            <person name="Suzuki K."/>
            <person name="Fujita N."/>
        </authorList>
    </citation>
    <scope>NUCLEOTIDE SEQUENCE [LARGE SCALE GENOMIC DNA]</scope>
    <source>
        <strain evidence="3">DSM 21853 / NBRC 104410 / AZM16c01</strain>
    </source>
</reference>
<evidence type="ECO:0000313" key="3">
    <source>
        <dbReference type="Proteomes" id="UP000004793"/>
    </source>
</evidence>
<keyword evidence="1" id="KW-1133">Transmembrane helix</keyword>
<dbReference type="Proteomes" id="UP000004793">
    <property type="component" value="Chromosome"/>
</dbReference>
<organism evidence="2 3">
    <name type="scientific">Caldisericum exile (strain DSM 21853 / NBRC 104410 / AZM16c01)</name>
    <dbReference type="NCBI Taxonomy" id="511051"/>
    <lineage>
        <taxon>Bacteria</taxon>
        <taxon>Pseudomonadati</taxon>
        <taxon>Caldisericota/Cryosericota group</taxon>
        <taxon>Caldisericota</taxon>
        <taxon>Caldisericia</taxon>
        <taxon>Caldisericales</taxon>
        <taxon>Caldisericaceae</taxon>
        <taxon>Caldisericum</taxon>
    </lineage>
</organism>
<keyword evidence="1" id="KW-0812">Transmembrane</keyword>
<gene>
    <name evidence="2" type="ordered locus">CSE_10400</name>
</gene>
<protein>
    <recommendedName>
        <fullName evidence="4">Oxaloacetate decarboxylase gamma chain</fullName>
    </recommendedName>
</protein>
<dbReference type="KEGG" id="cex:CSE_10400"/>
<dbReference type="AlphaFoldDB" id="A0A7U6GF01"/>
<evidence type="ECO:0008006" key="4">
    <source>
        <dbReference type="Google" id="ProtNLM"/>
    </source>
</evidence>
<sequence length="108" mass="12116">MNSQITEGLLLGLYGMGLTIFILFLLGLVIFLFKFLKLSPKESVETFEEELKSISNEAYGELTSKKMVALSVALAKYFSEKGVASEVKVSRVTPTYIKSIKEKRWKNG</sequence>
<dbReference type="RefSeq" id="WP_014453563.1">
    <property type="nucleotide sequence ID" value="NC_017096.1"/>
</dbReference>
<keyword evidence="3" id="KW-1185">Reference proteome</keyword>
<evidence type="ECO:0000256" key="1">
    <source>
        <dbReference type="SAM" id="Phobius"/>
    </source>
</evidence>
<name>A0A7U6GF01_CALEA</name>
<evidence type="ECO:0000313" key="2">
    <source>
        <dbReference type="EMBL" id="BAL81166.1"/>
    </source>
</evidence>
<keyword evidence="1" id="KW-0472">Membrane</keyword>